<proteinExistence type="predicted"/>
<keyword evidence="1" id="KW-0812">Transmembrane</keyword>
<dbReference type="AlphaFoldDB" id="A0A4C1XSR3"/>
<feature type="transmembrane region" description="Helical" evidence="1">
    <location>
        <begin position="30"/>
        <end position="49"/>
    </location>
</feature>
<comment type="caution">
    <text evidence="2">The sequence shown here is derived from an EMBL/GenBank/DDBJ whole genome shotgun (WGS) entry which is preliminary data.</text>
</comment>
<keyword evidence="1" id="KW-0472">Membrane</keyword>
<dbReference type="EMBL" id="BGZK01000951">
    <property type="protein sequence ID" value="GBP66200.1"/>
    <property type="molecule type" value="Genomic_DNA"/>
</dbReference>
<keyword evidence="1" id="KW-1133">Transmembrane helix</keyword>
<name>A0A4C1XSR3_EUMVA</name>
<protein>
    <submittedName>
        <fullName evidence="2">Uncharacterized protein</fullName>
    </submittedName>
</protein>
<gene>
    <name evidence="2" type="ORF">EVAR_97151_1</name>
</gene>
<reference evidence="2 3" key="1">
    <citation type="journal article" date="2019" name="Commun. Biol.">
        <title>The bagworm genome reveals a unique fibroin gene that provides high tensile strength.</title>
        <authorList>
            <person name="Kono N."/>
            <person name="Nakamura H."/>
            <person name="Ohtoshi R."/>
            <person name="Tomita M."/>
            <person name="Numata K."/>
            <person name="Arakawa K."/>
        </authorList>
    </citation>
    <scope>NUCLEOTIDE SEQUENCE [LARGE SCALE GENOMIC DNA]</scope>
</reference>
<evidence type="ECO:0000313" key="3">
    <source>
        <dbReference type="Proteomes" id="UP000299102"/>
    </source>
</evidence>
<sequence>MHINYFSRGKLSRSRLHPRKMQSEVRLSKYYTLSAISFPIVGIAMVVNIRIGIGRPIEKCILDLTPAGAATVASLKGLKLKPPALARCRSGAAKKPSSPNVLDRRLNAFCEALNYDSI</sequence>
<evidence type="ECO:0000313" key="2">
    <source>
        <dbReference type="EMBL" id="GBP66200.1"/>
    </source>
</evidence>
<organism evidence="2 3">
    <name type="scientific">Eumeta variegata</name>
    <name type="common">Bagworm moth</name>
    <name type="synonym">Eumeta japonica</name>
    <dbReference type="NCBI Taxonomy" id="151549"/>
    <lineage>
        <taxon>Eukaryota</taxon>
        <taxon>Metazoa</taxon>
        <taxon>Ecdysozoa</taxon>
        <taxon>Arthropoda</taxon>
        <taxon>Hexapoda</taxon>
        <taxon>Insecta</taxon>
        <taxon>Pterygota</taxon>
        <taxon>Neoptera</taxon>
        <taxon>Endopterygota</taxon>
        <taxon>Lepidoptera</taxon>
        <taxon>Glossata</taxon>
        <taxon>Ditrysia</taxon>
        <taxon>Tineoidea</taxon>
        <taxon>Psychidae</taxon>
        <taxon>Oiketicinae</taxon>
        <taxon>Eumeta</taxon>
    </lineage>
</organism>
<evidence type="ECO:0000256" key="1">
    <source>
        <dbReference type="SAM" id="Phobius"/>
    </source>
</evidence>
<keyword evidence="3" id="KW-1185">Reference proteome</keyword>
<dbReference type="Proteomes" id="UP000299102">
    <property type="component" value="Unassembled WGS sequence"/>
</dbReference>
<accession>A0A4C1XSR3</accession>